<dbReference type="InterPro" id="IPR015421">
    <property type="entry name" value="PyrdxlP-dep_Trfase_major"/>
</dbReference>
<evidence type="ECO:0000256" key="1">
    <source>
        <dbReference type="PIRSR" id="PIRSR000390-1"/>
    </source>
</evidence>
<dbReference type="InterPro" id="IPR000653">
    <property type="entry name" value="DegT/StrS_aminotransferase"/>
</dbReference>
<dbReference type="SUPFAM" id="SSF53383">
    <property type="entry name" value="PLP-dependent transferases"/>
    <property type="match status" value="1"/>
</dbReference>
<evidence type="ECO:0000256" key="3">
    <source>
        <dbReference type="RuleBase" id="RU004508"/>
    </source>
</evidence>
<name>A0A7G5BXH0_9BACL</name>
<dbReference type="KEGG" id="cchl:FPL14_11020"/>
<dbReference type="GO" id="GO:0008483">
    <property type="term" value="F:transaminase activity"/>
    <property type="evidence" value="ECO:0007669"/>
    <property type="project" value="UniProtKB-KW"/>
</dbReference>
<dbReference type="Gene3D" id="3.90.1150.10">
    <property type="entry name" value="Aspartate Aminotransferase, domain 1"/>
    <property type="match status" value="1"/>
</dbReference>
<dbReference type="RefSeq" id="WP_182302993.1">
    <property type="nucleotide sequence ID" value="NZ_CP041969.1"/>
</dbReference>
<dbReference type="InterPro" id="IPR020026">
    <property type="entry name" value="PseC"/>
</dbReference>
<dbReference type="GO" id="GO:0000271">
    <property type="term" value="P:polysaccharide biosynthetic process"/>
    <property type="evidence" value="ECO:0007669"/>
    <property type="project" value="TreeGrafter"/>
</dbReference>
<evidence type="ECO:0000313" key="5">
    <source>
        <dbReference type="Proteomes" id="UP000515679"/>
    </source>
</evidence>
<keyword evidence="2 3" id="KW-0663">Pyridoxal phosphate</keyword>
<dbReference type="CDD" id="cd00616">
    <property type="entry name" value="AHBA_syn"/>
    <property type="match status" value="1"/>
</dbReference>
<dbReference type="NCBIfam" id="TIGR03588">
    <property type="entry name" value="PseC"/>
    <property type="match status" value="1"/>
</dbReference>
<evidence type="ECO:0000313" key="4">
    <source>
        <dbReference type="EMBL" id="QMV41654.1"/>
    </source>
</evidence>
<dbReference type="InterPro" id="IPR015422">
    <property type="entry name" value="PyrdxlP-dep_Trfase_small"/>
</dbReference>
<dbReference type="Gene3D" id="3.40.640.10">
    <property type="entry name" value="Type I PLP-dependent aspartate aminotransferase-like (Major domain)"/>
    <property type="match status" value="1"/>
</dbReference>
<keyword evidence="5" id="KW-1185">Reference proteome</keyword>
<feature type="modified residue" description="N6-(pyridoxal phosphate)lysine" evidence="2">
    <location>
        <position position="191"/>
    </location>
</feature>
<comment type="similarity">
    <text evidence="3">Belongs to the DegT/DnrJ/EryC1 family.</text>
</comment>
<dbReference type="PIRSF" id="PIRSF000390">
    <property type="entry name" value="PLP_StrS"/>
    <property type="match status" value="1"/>
</dbReference>
<dbReference type="GO" id="GO:0030170">
    <property type="term" value="F:pyridoxal phosphate binding"/>
    <property type="evidence" value="ECO:0007669"/>
    <property type="project" value="TreeGrafter"/>
</dbReference>
<dbReference type="AlphaFoldDB" id="A0A7G5BXH0"/>
<gene>
    <name evidence="4" type="primary">pseC</name>
    <name evidence="4" type="ORF">FPL14_11020</name>
</gene>
<feature type="active site" description="Proton acceptor" evidence="1">
    <location>
        <position position="191"/>
    </location>
</feature>
<dbReference type="Proteomes" id="UP000515679">
    <property type="component" value="Chromosome"/>
</dbReference>
<dbReference type="Pfam" id="PF01041">
    <property type="entry name" value="DegT_DnrJ_EryC1"/>
    <property type="match status" value="1"/>
</dbReference>
<dbReference type="PANTHER" id="PTHR30244:SF34">
    <property type="entry name" value="DTDP-4-AMINO-4,6-DIDEOXYGALACTOSE TRANSAMINASE"/>
    <property type="match status" value="1"/>
</dbReference>
<reference evidence="4 5" key="1">
    <citation type="submission" date="2019-07" db="EMBL/GenBank/DDBJ databases">
        <authorList>
            <person name="Kim J.K."/>
            <person name="Cheong H.-M."/>
            <person name="Choi Y."/>
            <person name="Hwang K.J."/>
            <person name="Lee S."/>
            <person name="Choi C."/>
        </authorList>
    </citation>
    <scope>NUCLEOTIDE SEQUENCE [LARGE SCALE GENOMIC DNA]</scope>
    <source>
        <strain evidence="4 5">KS 22</strain>
    </source>
</reference>
<accession>A0A7G5BXH0</accession>
<dbReference type="EC" id="2.6.1.92" evidence="4"/>
<evidence type="ECO:0000256" key="2">
    <source>
        <dbReference type="PIRSR" id="PIRSR000390-2"/>
    </source>
</evidence>
<keyword evidence="4" id="KW-0032">Aminotransferase</keyword>
<organism evidence="4 5">
    <name type="scientific">Cohnella cholangitidis</name>
    <dbReference type="NCBI Taxonomy" id="2598458"/>
    <lineage>
        <taxon>Bacteria</taxon>
        <taxon>Bacillati</taxon>
        <taxon>Bacillota</taxon>
        <taxon>Bacilli</taxon>
        <taxon>Bacillales</taxon>
        <taxon>Paenibacillaceae</taxon>
        <taxon>Cohnella</taxon>
    </lineage>
</organism>
<protein>
    <submittedName>
        <fullName evidence="4">UDP-4-amino-4, 6-dideoxy-N-acetyl-beta-L-altrosamine transaminase</fullName>
        <ecNumber evidence="4">2.6.1.92</ecNumber>
    </submittedName>
</protein>
<sequence>MTEPKHPIRDTFLPYGKQMIDEDDIEAVIQVLRSPYITQGPAIDKFERAIAEYSGAKYAVAFSNGTAALHGACYAAGIGPGDEVITTPITFLASSNCVLYCGGAPVFADIRSDTYNIDPDGAAKKITQRTKAIIAVDFSGQPTETDRLSTLAHDHGLVLIQDAAHSLGATYADRRVGSLADMTMFSFHPVKHITTGEGGVIVTDNEQYRDRLLMFRSHGMTRDPELLERNDGPWYYEMHELGYNYRMTDIQAALGASQVHKLDRLIQRRREIAEAYDRAFSNIPGLTIPYQLPQADSSWHLYVVRWDEGLVMGGRDRAFELLRSMNIGVHVHYIPIYRQPYYRKLGYDREEYPNAEHFYRTAMTLPLFPQMSDQDVEDVIQSVLQVAQQLRSGM</sequence>
<dbReference type="PANTHER" id="PTHR30244">
    <property type="entry name" value="TRANSAMINASE"/>
    <property type="match status" value="1"/>
</dbReference>
<dbReference type="InterPro" id="IPR015424">
    <property type="entry name" value="PyrdxlP-dep_Trfase"/>
</dbReference>
<proteinExistence type="inferred from homology"/>
<keyword evidence="4" id="KW-0808">Transferase</keyword>
<dbReference type="EMBL" id="CP041969">
    <property type="protein sequence ID" value="QMV41654.1"/>
    <property type="molecule type" value="Genomic_DNA"/>
</dbReference>